<keyword evidence="7 9" id="KW-0539">Nucleus</keyword>
<dbReference type="InterPro" id="IPR033871">
    <property type="entry name" value="LSm5"/>
</dbReference>
<comment type="similarity">
    <text evidence="2 9">Belongs to the snRNP Sm proteins family.</text>
</comment>
<protein>
    <recommendedName>
        <fullName evidence="9">U6 snRNA-associated Sm-like protein LSm5</fullName>
    </recommendedName>
</protein>
<feature type="compositionally biased region" description="Basic and acidic residues" evidence="10">
    <location>
        <begin position="96"/>
        <end position="114"/>
    </location>
</feature>
<dbReference type="GO" id="GO:0005688">
    <property type="term" value="C:U6 snRNP"/>
    <property type="evidence" value="ECO:0007669"/>
    <property type="project" value="TreeGrafter"/>
</dbReference>
<sequence>MALLLPYELVDKCVDSKIWVKLRNQKEVVGELKHFDRNLHMILEDVTCYEPLNEGKLKITKLDQILLNGNKISVIVPGGTGPENAKIQTEKEYLEQEKMKKEKQIQEEKEKIEEEVNSTLQETSKNENENNNN</sequence>
<evidence type="ECO:0000313" key="13">
    <source>
        <dbReference type="EMBL" id="KAJ6249664.1"/>
    </source>
</evidence>
<dbReference type="GO" id="GO:1990726">
    <property type="term" value="C:Lsm1-7-Pat1 complex"/>
    <property type="evidence" value="ECO:0007669"/>
    <property type="project" value="TreeGrafter"/>
</dbReference>
<evidence type="ECO:0000256" key="6">
    <source>
        <dbReference type="ARBA" id="ARBA00023187"/>
    </source>
</evidence>
<dbReference type="PANTHER" id="PTHR20971">
    <property type="entry name" value="U6 SNRNA-ASSOCIATED PROTEIN"/>
    <property type="match status" value="1"/>
</dbReference>
<accession>A0AAV8ABE1</accession>
<dbReference type="InterPro" id="IPR001163">
    <property type="entry name" value="Sm_dom_euk/arc"/>
</dbReference>
<dbReference type="GO" id="GO:0005681">
    <property type="term" value="C:spliceosomal complex"/>
    <property type="evidence" value="ECO:0007669"/>
    <property type="project" value="UniProtKB-KW"/>
</dbReference>
<reference evidence="13" key="1">
    <citation type="submission" date="2022-08" db="EMBL/GenBank/DDBJ databases">
        <title>Novel sulfate-reducing endosymbionts in the free-living metamonad Anaeramoeba.</title>
        <authorList>
            <person name="Jerlstrom-Hultqvist J."/>
            <person name="Cepicka I."/>
            <person name="Gallot-Lavallee L."/>
            <person name="Salas-Leiva D."/>
            <person name="Curtis B.A."/>
            <person name="Zahonova K."/>
            <person name="Pipaliya S."/>
            <person name="Dacks J."/>
            <person name="Roger A.J."/>
        </authorList>
    </citation>
    <scope>NUCLEOTIDE SEQUENCE</scope>
    <source>
        <strain evidence="13">Schooner1</strain>
    </source>
</reference>
<name>A0AAV8ABE1_9EUKA</name>
<keyword evidence="15" id="KW-1185">Reference proteome</keyword>
<dbReference type="GO" id="GO:0000398">
    <property type="term" value="P:mRNA splicing, via spliceosome"/>
    <property type="evidence" value="ECO:0007669"/>
    <property type="project" value="TreeGrafter"/>
</dbReference>
<dbReference type="Proteomes" id="UP001146793">
    <property type="component" value="Unassembled WGS sequence"/>
</dbReference>
<evidence type="ECO:0000256" key="4">
    <source>
        <dbReference type="ARBA" id="ARBA00022728"/>
    </source>
</evidence>
<dbReference type="EMBL" id="JANTQA010000008">
    <property type="protein sequence ID" value="KAJ3451544.1"/>
    <property type="molecule type" value="Genomic_DNA"/>
</dbReference>
<dbReference type="GO" id="GO:0003723">
    <property type="term" value="F:RNA binding"/>
    <property type="evidence" value="ECO:0007669"/>
    <property type="project" value="UniProtKB-KW"/>
</dbReference>
<dbReference type="PANTHER" id="PTHR20971:SF0">
    <property type="entry name" value="U6 SNRNA-ASSOCIATED SM-LIKE PROTEIN LSM5"/>
    <property type="match status" value="1"/>
</dbReference>
<gene>
    <name evidence="9" type="primary">LSM5</name>
    <name evidence="12" type="ORF">M0812_03293</name>
    <name evidence="13" type="ORF">M0813_17087</name>
</gene>
<evidence type="ECO:0000313" key="14">
    <source>
        <dbReference type="Proteomes" id="UP001146793"/>
    </source>
</evidence>
<keyword evidence="3 9" id="KW-0507">mRNA processing</keyword>
<comment type="subcellular location">
    <subcellularLocation>
        <location evidence="1 9">Nucleus</location>
    </subcellularLocation>
</comment>
<comment type="function">
    <text evidence="9">Plays a role in U6 snRNP assembly and function. Binds to the 3' end of U6 snRNA.</text>
</comment>
<evidence type="ECO:0000256" key="3">
    <source>
        <dbReference type="ARBA" id="ARBA00022664"/>
    </source>
</evidence>
<feature type="compositionally biased region" description="Basic and acidic residues" evidence="10">
    <location>
        <begin position="124"/>
        <end position="133"/>
    </location>
</feature>
<keyword evidence="6 9" id="KW-0508">mRNA splicing</keyword>
<evidence type="ECO:0000313" key="15">
    <source>
        <dbReference type="Proteomes" id="UP001150062"/>
    </source>
</evidence>
<feature type="region of interest" description="Disordered" evidence="10">
    <location>
        <begin position="96"/>
        <end position="133"/>
    </location>
</feature>
<dbReference type="InterPro" id="IPR010920">
    <property type="entry name" value="LSM_dom_sf"/>
</dbReference>
<dbReference type="PROSITE" id="PS52002">
    <property type="entry name" value="SM"/>
    <property type="match status" value="1"/>
</dbReference>
<dbReference type="SUPFAM" id="SSF50182">
    <property type="entry name" value="Sm-like ribonucleoproteins"/>
    <property type="match status" value="1"/>
</dbReference>
<reference evidence="12" key="2">
    <citation type="submission" date="2022-08" db="EMBL/GenBank/DDBJ databases">
        <title>Novel sulphate-reducing endosymbionts in the free-living metamonad Anaeramoeba.</title>
        <authorList>
            <person name="Jerlstrom-Hultqvist J."/>
            <person name="Cepicka I."/>
            <person name="Gallot-Lavallee L."/>
            <person name="Salas-Leiva D."/>
            <person name="Curtis B.A."/>
            <person name="Zahonova K."/>
            <person name="Pipaliya S."/>
            <person name="Dacks J."/>
            <person name="Roger A.J."/>
        </authorList>
    </citation>
    <scope>NUCLEOTIDE SEQUENCE</scope>
    <source>
        <strain evidence="12">Busselton2</strain>
    </source>
</reference>
<dbReference type="Proteomes" id="UP001150062">
    <property type="component" value="Unassembled WGS sequence"/>
</dbReference>
<evidence type="ECO:0000256" key="7">
    <source>
        <dbReference type="ARBA" id="ARBA00023242"/>
    </source>
</evidence>
<comment type="subunit">
    <text evidence="9">LSm subunits form a heteromer with a doughnut shape.</text>
</comment>
<evidence type="ECO:0000256" key="2">
    <source>
        <dbReference type="ARBA" id="ARBA00006850"/>
    </source>
</evidence>
<evidence type="ECO:0000256" key="10">
    <source>
        <dbReference type="SAM" id="MobiDB-lite"/>
    </source>
</evidence>
<evidence type="ECO:0000259" key="11">
    <source>
        <dbReference type="PROSITE" id="PS52002"/>
    </source>
</evidence>
<proteinExistence type="inferred from homology"/>
<keyword evidence="5 9" id="KW-0694">RNA-binding</keyword>
<dbReference type="SMART" id="SM00651">
    <property type="entry name" value="Sm"/>
    <property type="match status" value="1"/>
</dbReference>
<organism evidence="12 14">
    <name type="scientific">Anaeramoeba flamelloides</name>
    <dbReference type="NCBI Taxonomy" id="1746091"/>
    <lineage>
        <taxon>Eukaryota</taxon>
        <taxon>Metamonada</taxon>
        <taxon>Anaeramoebidae</taxon>
        <taxon>Anaeramoeba</taxon>
    </lineage>
</organism>
<evidence type="ECO:0000256" key="8">
    <source>
        <dbReference type="ARBA" id="ARBA00023274"/>
    </source>
</evidence>
<dbReference type="InterPro" id="IPR047575">
    <property type="entry name" value="Sm"/>
</dbReference>
<evidence type="ECO:0000256" key="5">
    <source>
        <dbReference type="ARBA" id="ARBA00022884"/>
    </source>
</evidence>
<keyword evidence="4 9" id="KW-0747">Spliceosome</keyword>
<dbReference type="CDD" id="cd01732">
    <property type="entry name" value="LSm5"/>
    <property type="match status" value="1"/>
</dbReference>
<evidence type="ECO:0000313" key="12">
    <source>
        <dbReference type="EMBL" id="KAJ3451544.1"/>
    </source>
</evidence>
<dbReference type="GO" id="GO:0046540">
    <property type="term" value="C:U4/U6 x U5 tri-snRNP complex"/>
    <property type="evidence" value="ECO:0007669"/>
    <property type="project" value="TreeGrafter"/>
</dbReference>
<comment type="caution">
    <text evidence="12">The sequence shown here is derived from an EMBL/GenBank/DDBJ whole genome shotgun (WGS) entry which is preliminary data.</text>
</comment>
<evidence type="ECO:0000256" key="9">
    <source>
        <dbReference type="RuleBase" id="RU365055"/>
    </source>
</evidence>
<feature type="domain" description="Sm" evidence="11">
    <location>
        <begin position="5"/>
        <end position="81"/>
    </location>
</feature>
<keyword evidence="8 9" id="KW-0687">Ribonucleoprotein</keyword>
<dbReference type="AlphaFoldDB" id="A0AAV8ABE1"/>
<dbReference type="Pfam" id="PF01423">
    <property type="entry name" value="LSM"/>
    <property type="match status" value="1"/>
</dbReference>
<dbReference type="EMBL" id="JAOAOG010000098">
    <property type="protein sequence ID" value="KAJ6249664.1"/>
    <property type="molecule type" value="Genomic_DNA"/>
</dbReference>
<evidence type="ECO:0000256" key="1">
    <source>
        <dbReference type="ARBA" id="ARBA00004123"/>
    </source>
</evidence>
<dbReference type="Gene3D" id="2.30.30.100">
    <property type="match status" value="1"/>
</dbReference>